<name>A0ABD0WNG1_UMBPY</name>
<reference evidence="1 2" key="1">
    <citation type="submission" date="2024-06" db="EMBL/GenBank/DDBJ databases">
        <authorList>
            <person name="Pan Q."/>
            <person name="Wen M."/>
            <person name="Jouanno E."/>
            <person name="Zahm M."/>
            <person name="Klopp C."/>
            <person name="Cabau C."/>
            <person name="Louis A."/>
            <person name="Berthelot C."/>
            <person name="Parey E."/>
            <person name="Roest Crollius H."/>
            <person name="Montfort J."/>
            <person name="Robinson-Rechavi M."/>
            <person name="Bouchez O."/>
            <person name="Lampietro C."/>
            <person name="Lopez Roques C."/>
            <person name="Donnadieu C."/>
            <person name="Postlethwait J."/>
            <person name="Bobe J."/>
            <person name="Verreycken H."/>
            <person name="Guiguen Y."/>
        </authorList>
    </citation>
    <scope>NUCLEOTIDE SEQUENCE [LARGE SCALE GENOMIC DNA]</scope>
    <source>
        <strain evidence="1">Up_M1</strain>
        <tissue evidence="1">Testis</tissue>
    </source>
</reference>
<accession>A0ABD0WNG1</accession>
<protein>
    <submittedName>
        <fullName evidence="1">Uncharacterized protein</fullName>
    </submittedName>
</protein>
<dbReference type="AlphaFoldDB" id="A0ABD0WNG1"/>
<evidence type="ECO:0000313" key="2">
    <source>
        <dbReference type="Proteomes" id="UP001557470"/>
    </source>
</evidence>
<keyword evidence="2" id="KW-1185">Reference proteome</keyword>
<comment type="caution">
    <text evidence="1">The sequence shown here is derived from an EMBL/GenBank/DDBJ whole genome shotgun (WGS) entry which is preliminary data.</text>
</comment>
<organism evidence="1 2">
    <name type="scientific">Umbra pygmaea</name>
    <name type="common">Eastern mudminnow</name>
    <dbReference type="NCBI Taxonomy" id="75934"/>
    <lineage>
        <taxon>Eukaryota</taxon>
        <taxon>Metazoa</taxon>
        <taxon>Chordata</taxon>
        <taxon>Craniata</taxon>
        <taxon>Vertebrata</taxon>
        <taxon>Euteleostomi</taxon>
        <taxon>Actinopterygii</taxon>
        <taxon>Neopterygii</taxon>
        <taxon>Teleostei</taxon>
        <taxon>Protacanthopterygii</taxon>
        <taxon>Esociformes</taxon>
        <taxon>Umbridae</taxon>
        <taxon>Umbra</taxon>
    </lineage>
</organism>
<dbReference type="EMBL" id="JAGEUA010000008">
    <property type="protein sequence ID" value="KAL0967076.1"/>
    <property type="molecule type" value="Genomic_DNA"/>
</dbReference>
<dbReference type="Proteomes" id="UP001557470">
    <property type="component" value="Unassembled WGS sequence"/>
</dbReference>
<proteinExistence type="predicted"/>
<sequence>MPISRCLEAVMKSQIHPRPNLNLTQTVHPIPLQDVLQDVLQVSMHLDQQVQRMPTNTSLPLPDELKHVHGPL</sequence>
<gene>
    <name evidence="1" type="ORF">UPYG_G00247500</name>
</gene>
<evidence type="ECO:0000313" key="1">
    <source>
        <dbReference type="EMBL" id="KAL0967076.1"/>
    </source>
</evidence>